<evidence type="ECO:0000256" key="4">
    <source>
        <dbReference type="ARBA" id="ARBA00022857"/>
    </source>
</evidence>
<dbReference type="GO" id="GO:0005737">
    <property type="term" value="C:cytoplasm"/>
    <property type="evidence" value="ECO:0007669"/>
    <property type="project" value="UniProtKB-SubCell"/>
</dbReference>
<dbReference type="InterPro" id="IPR020904">
    <property type="entry name" value="Sc_DH/Rdtase_CS"/>
</dbReference>
<dbReference type="Pfam" id="PF00106">
    <property type="entry name" value="adh_short"/>
    <property type="match status" value="1"/>
</dbReference>
<keyword evidence="7" id="KW-1185">Reference proteome</keyword>
<proteinExistence type="inferred from homology"/>
<gene>
    <name evidence="6" type="ORF">SAMN06295960_1055</name>
</gene>
<keyword evidence="3" id="KW-0963">Cytoplasm</keyword>
<dbReference type="Proteomes" id="UP000193834">
    <property type="component" value="Unassembled WGS sequence"/>
</dbReference>
<evidence type="ECO:0000256" key="1">
    <source>
        <dbReference type="ARBA" id="ARBA00004496"/>
    </source>
</evidence>
<dbReference type="GO" id="GO:0006729">
    <property type="term" value="P:tetrahydrobiopterin biosynthetic process"/>
    <property type="evidence" value="ECO:0007669"/>
    <property type="project" value="TreeGrafter"/>
</dbReference>
<dbReference type="InterPro" id="IPR051721">
    <property type="entry name" value="Biopterin_syn/organic_redct"/>
</dbReference>
<evidence type="ECO:0000256" key="2">
    <source>
        <dbReference type="ARBA" id="ARBA00006484"/>
    </source>
</evidence>
<evidence type="ECO:0000313" key="7">
    <source>
        <dbReference type="Proteomes" id="UP000193834"/>
    </source>
</evidence>
<comment type="similarity">
    <text evidence="2">Belongs to the short-chain dehydrogenases/reductases (SDR) family.</text>
</comment>
<dbReference type="AlphaFoldDB" id="A0A1X7J1T8"/>
<evidence type="ECO:0000313" key="6">
    <source>
        <dbReference type="EMBL" id="SMG20734.1"/>
    </source>
</evidence>
<dbReference type="PANTHER" id="PTHR44085">
    <property type="entry name" value="SEPIAPTERIN REDUCTASE"/>
    <property type="match status" value="1"/>
</dbReference>
<evidence type="ECO:0000256" key="3">
    <source>
        <dbReference type="ARBA" id="ARBA00022490"/>
    </source>
</evidence>
<dbReference type="InterPro" id="IPR036291">
    <property type="entry name" value="NAD(P)-bd_dom_sf"/>
</dbReference>
<dbReference type="STRING" id="1852522.SAMN06295960_1055"/>
<keyword evidence="5" id="KW-0560">Oxidoreductase</keyword>
<protein>
    <submittedName>
        <fullName evidence="6">Benzil reductase ((S)-benzoin forming)</fullName>
    </submittedName>
</protein>
<dbReference type="InterPro" id="IPR002347">
    <property type="entry name" value="SDR_fam"/>
</dbReference>
<dbReference type="OrthoDB" id="9794387at2"/>
<comment type="subcellular location">
    <subcellularLocation>
        <location evidence="1">Cytoplasm</location>
    </subcellularLocation>
</comment>
<reference evidence="6 7" key="1">
    <citation type="submission" date="2017-04" db="EMBL/GenBank/DDBJ databases">
        <authorList>
            <person name="Afonso C.L."/>
            <person name="Miller P.J."/>
            <person name="Scott M.A."/>
            <person name="Spackman E."/>
            <person name="Goraichik I."/>
            <person name="Dimitrov K.M."/>
            <person name="Suarez D.L."/>
            <person name="Swayne D.E."/>
        </authorList>
    </citation>
    <scope>NUCLEOTIDE SEQUENCE [LARGE SCALE GENOMIC DNA]</scope>
    <source>
        <strain evidence="6 7">11</strain>
    </source>
</reference>
<keyword evidence="4" id="KW-0521">NADP</keyword>
<dbReference type="Gene3D" id="3.40.50.720">
    <property type="entry name" value="NAD(P)-binding Rossmann-like Domain"/>
    <property type="match status" value="1"/>
</dbReference>
<organism evidence="6 7">
    <name type="scientific">Paenibacillus aquistagni</name>
    <dbReference type="NCBI Taxonomy" id="1852522"/>
    <lineage>
        <taxon>Bacteria</taxon>
        <taxon>Bacillati</taxon>
        <taxon>Bacillota</taxon>
        <taxon>Bacilli</taxon>
        <taxon>Bacillales</taxon>
        <taxon>Paenibacillaceae</taxon>
        <taxon>Paenibacillus</taxon>
    </lineage>
</organism>
<dbReference type="RefSeq" id="WP_085493243.1">
    <property type="nucleotide sequence ID" value="NZ_FXAZ01000001.1"/>
</dbReference>
<dbReference type="GO" id="GO:0004757">
    <property type="term" value="F:sepiapterin reductase (NADP+) activity"/>
    <property type="evidence" value="ECO:0007669"/>
    <property type="project" value="TreeGrafter"/>
</dbReference>
<evidence type="ECO:0000256" key="5">
    <source>
        <dbReference type="ARBA" id="ARBA00023002"/>
    </source>
</evidence>
<dbReference type="PRINTS" id="PR00081">
    <property type="entry name" value="GDHRDH"/>
</dbReference>
<sequence>MKRSQFIITGASRGIGEQLSLMLLENGFPVTGIARGQSERLMQQPGYTHIHYDLADHDGLDALIQSQIHTVQDDIELVCLINNAGMLEPLKAIERCSAKEIEHHFQVSLVTPIILTSAFIRHTKKLNIKRKVINLTSGSGTYPAPHMSVYCTAKAGINMFTQCVGAEQQFTENSVEIIAVDPGMVDTDMQRQARSQDREAFEMGPAFQQAYETGQLLAKEEIGRHLLRLIGVSFDTGKLVMYSDG</sequence>
<dbReference type="EMBL" id="FXAZ01000001">
    <property type="protein sequence ID" value="SMG20734.1"/>
    <property type="molecule type" value="Genomic_DNA"/>
</dbReference>
<name>A0A1X7J1T8_9BACL</name>
<dbReference type="PANTHER" id="PTHR44085:SF2">
    <property type="entry name" value="SEPIAPTERIN REDUCTASE"/>
    <property type="match status" value="1"/>
</dbReference>
<dbReference type="PROSITE" id="PS00061">
    <property type="entry name" value="ADH_SHORT"/>
    <property type="match status" value="1"/>
</dbReference>
<accession>A0A1X7J1T8</accession>
<dbReference type="SUPFAM" id="SSF51735">
    <property type="entry name" value="NAD(P)-binding Rossmann-fold domains"/>
    <property type="match status" value="1"/>
</dbReference>